<keyword evidence="3" id="KW-1185">Reference proteome</keyword>
<organism evidence="2 3">
    <name type="scientific">Nocardioides salarius</name>
    <dbReference type="NCBI Taxonomy" id="374513"/>
    <lineage>
        <taxon>Bacteria</taxon>
        <taxon>Bacillati</taxon>
        <taxon>Actinomycetota</taxon>
        <taxon>Actinomycetes</taxon>
        <taxon>Propionibacteriales</taxon>
        <taxon>Nocardioidaceae</taxon>
        <taxon>Nocardioides</taxon>
    </lineage>
</organism>
<dbReference type="EMBL" id="JAFBBZ010000001">
    <property type="protein sequence ID" value="MBM7506291.1"/>
    <property type="molecule type" value="Genomic_DNA"/>
</dbReference>
<gene>
    <name evidence="2" type="ORF">JOE61_000105</name>
</gene>
<comment type="caution">
    <text evidence="2">The sequence shown here is derived from an EMBL/GenBank/DDBJ whole genome shotgun (WGS) entry which is preliminary data.</text>
</comment>
<dbReference type="InterPro" id="IPR005238">
    <property type="entry name" value="ComB-like"/>
</dbReference>
<dbReference type="SUPFAM" id="SSF142823">
    <property type="entry name" value="ComB-like"/>
    <property type="match status" value="1"/>
</dbReference>
<evidence type="ECO:0000256" key="1">
    <source>
        <dbReference type="ARBA" id="ARBA00021948"/>
    </source>
</evidence>
<dbReference type="InterPro" id="IPR036702">
    <property type="entry name" value="ComB-like_sf"/>
</dbReference>
<dbReference type="Proteomes" id="UP000732378">
    <property type="component" value="Unassembled WGS sequence"/>
</dbReference>
<keyword evidence="2" id="KW-0378">Hydrolase</keyword>
<accession>A0ABS2M522</accession>
<evidence type="ECO:0000313" key="2">
    <source>
        <dbReference type="EMBL" id="MBM7506291.1"/>
    </source>
</evidence>
<sequence length="256" mass="26480">MDEIFGQRDHAVRFDWGLSGALAAAADVCVVVDVLSFSTSVTIAVERGMRVFPFAWNDARAASYAADLDAVLAVGRLEATCAGAVPAPSLSPAGLMECEPVSRLVLPSPNGSTISTALQATGATVLAGCLRNASAVGRQLARHLRDGRSVAVVAAGERWHHDDSLRPALEDHLGAGAVLSALVRLGHGGDLSPEARAAVALWDATADQLVPTLHACVGGRELTAKGFSADVDVAADLDACHEIPVLDRGAFTKSRT</sequence>
<reference evidence="2 3" key="1">
    <citation type="submission" date="2021-01" db="EMBL/GenBank/DDBJ databases">
        <title>Sequencing the genomes of 1000 actinobacteria strains.</title>
        <authorList>
            <person name="Klenk H.-P."/>
        </authorList>
    </citation>
    <scope>NUCLEOTIDE SEQUENCE [LARGE SCALE GENOMIC DNA]</scope>
    <source>
        <strain evidence="2 3">DSM 18239</strain>
    </source>
</reference>
<dbReference type="Pfam" id="PF04029">
    <property type="entry name" value="2-ph_phosp"/>
    <property type="match status" value="1"/>
</dbReference>
<dbReference type="RefSeq" id="WP_193668790.1">
    <property type="nucleotide sequence ID" value="NZ_JACDTV010000006.1"/>
</dbReference>
<evidence type="ECO:0000313" key="3">
    <source>
        <dbReference type="Proteomes" id="UP000732378"/>
    </source>
</evidence>
<proteinExistence type="predicted"/>
<protein>
    <recommendedName>
        <fullName evidence="1">Probable 2-phosphosulfolactate phosphatase</fullName>
    </recommendedName>
</protein>
<dbReference type="GO" id="GO:0050532">
    <property type="term" value="F:2-phosphosulfolactate phosphatase activity"/>
    <property type="evidence" value="ECO:0007669"/>
    <property type="project" value="UniProtKB-EC"/>
</dbReference>
<dbReference type="Gene3D" id="3.90.1560.10">
    <property type="entry name" value="ComB-like"/>
    <property type="match status" value="1"/>
</dbReference>
<name>A0ABS2M522_9ACTN</name>